<dbReference type="EMBL" id="AMPZ03000001">
    <property type="protein sequence ID" value="KAH9595533.1"/>
    <property type="molecule type" value="Genomic_DNA"/>
</dbReference>
<reference evidence="3" key="4">
    <citation type="journal article" date="2022" name="PLoS Pathog.">
        <title>Chromosome-level genome of Schistosoma haematobium underpins genome-wide explorations of molecular variation.</title>
        <authorList>
            <person name="Stroehlein A.J."/>
            <person name="Korhonen P.K."/>
            <person name="Lee V.V."/>
            <person name="Ralph S.A."/>
            <person name="Mentink-Kane M."/>
            <person name="You H."/>
            <person name="McManus D.P."/>
            <person name="Tchuente L.T."/>
            <person name="Stothard J.R."/>
            <person name="Kaur P."/>
            <person name="Dudchenko O."/>
            <person name="Aiden E.L."/>
            <person name="Yang B."/>
            <person name="Yang H."/>
            <person name="Emery A.M."/>
            <person name="Webster B.L."/>
            <person name="Brindley P.J."/>
            <person name="Rollinson D."/>
            <person name="Chang B.C.H."/>
            <person name="Gasser R.B."/>
            <person name="Young N.D."/>
        </authorList>
    </citation>
    <scope>NUCLEOTIDE SEQUENCE</scope>
</reference>
<evidence type="ECO:0000313" key="4">
    <source>
        <dbReference type="EMBL" id="KGB35339.1"/>
    </source>
</evidence>
<comment type="similarity">
    <text evidence="1">Belongs to the TPPP family.</text>
</comment>
<protein>
    <submittedName>
        <fullName evidence="4">Tubulin polymerization-promoting protein family member 2</fullName>
    </submittedName>
    <submittedName>
        <fullName evidence="3">Tubulin polymerization-promoting protein member 2</fullName>
    </submittedName>
</protein>
<dbReference type="Gene3D" id="1.10.238.10">
    <property type="entry name" value="EF-hand"/>
    <property type="match status" value="1"/>
</dbReference>
<dbReference type="RefSeq" id="XP_012795104.1">
    <property type="nucleotide sequence ID" value="XM_012939650.2"/>
</dbReference>
<dbReference type="OrthoDB" id="548799at2759"/>
<organism evidence="4">
    <name type="scientific">Schistosoma haematobium</name>
    <name type="common">Blood fluke</name>
    <dbReference type="NCBI Taxonomy" id="6185"/>
    <lineage>
        <taxon>Eukaryota</taxon>
        <taxon>Metazoa</taxon>
        <taxon>Spiralia</taxon>
        <taxon>Lophotrochozoa</taxon>
        <taxon>Platyhelminthes</taxon>
        <taxon>Trematoda</taxon>
        <taxon>Digenea</taxon>
        <taxon>Strigeidida</taxon>
        <taxon>Schistosomatoidea</taxon>
        <taxon>Schistosomatidae</taxon>
        <taxon>Schistosoma</taxon>
    </lineage>
</organism>
<dbReference type="InterPro" id="IPR011992">
    <property type="entry name" value="EF-hand-dom_pair"/>
</dbReference>
<reference evidence="3" key="2">
    <citation type="journal article" date="2019" name="Gigascience">
        <title>High-quality Schistosoma haematobium genome achieved by single-molecule and long-range sequencing.</title>
        <authorList>
            <person name="Stroehlein A.J."/>
            <person name="Korhonen P.K."/>
            <person name="Chong T.M."/>
            <person name="Lim Y.L."/>
            <person name="Chan K.G."/>
            <person name="Webster B."/>
            <person name="Rollinson D."/>
            <person name="Brindley P.J."/>
            <person name="Gasser R.B."/>
            <person name="Young N.D."/>
        </authorList>
    </citation>
    <scope>NUCLEOTIDE SEQUENCE</scope>
</reference>
<accession>A0A094ZQP0</accession>
<dbReference type="CTD" id="122664"/>
<gene>
    <name evidence="3" type="primary">TPPP2</name>
    <name evidence="3" type="ORF">MS3_00001539</name>
    <name evidence="4" type="ORF">MS3_03581</name>
</gene>
<dbReference type="KEGG" id="shx:MS3_00001539"/>
<dbReference type="InterPro" id="IPR008907">
    <property type="entry name" value="TPP/p25"/>
</dbReference>
<reference evidence="4" key="1">
    <citation type="journal article" date="2012" name="Nat. Genet.">
        <title>Whole-genome sequence of Schistosoma haematobium.</title>
        <authorList>
            <person name="Young N.D."/>
            <person name="Jex A.R."/>
            <person name="Li B."/>
            <person name="Liu S."/>
            <person name="Yang L."/>
            <person name="Xiong Z."/>
            <person name="Li Y."/>
            <person name="Cantacessi C."/>
            <person name="Hall R.S."/>
            <person name="Xu X."/>
            <person name="Chen F."/>
            <person name="Wu X."/>
            <person name="Zerlotini A."/>
            <person name="Oliveira G."/>
            <person name="Hofmann A."/>
            <person name="Zhang G."/>
            <person name="Fang X."/>
            <person name="Kang Y."/>
            <person name="Campbell B.E."/>
            <person name="Loukas A."/>
            <person name="Ranganathan S."/>
            <person name="Rollinson D."/>
            <person name="Rinaldi G."/>
            <person name="Brindley P.J."/>
            <person name="Yang H."/>
            <person name="Wang J."/>
            <person name="Wang J."/>
            <person name="Gasser R.B."/>
        </authorList>
    </citation>
    <scope>NUCLEOTIDE SEQUENCE [LARGE SCALE GENOMIC DNA]</scope>
</reference>
<sequence length="173" mass="19049">MGDLEKIFYDFCDSVKKGSRTATDKTIKKICTDCNIYTKSFNANAVDIAFCKHLKSAKKDVDFSDFVRFVEGAMAEEYAKQKNISTTDASNEIKNKIISTSGPKSHGATQASKDSATSRLTDVKGYTGSHKERFDTETGKGKGIEGREYVMDEKAASGYVGGYKGKNTYDKTH</sequence>
<dbReference type="PANTHER" id="PTHR12932">
    <property type="entry name" value="P25 ALPHA-RELATED"/>
    <property type="match status" value="1"/>
</dbReference>
<dbReference type="GO" id="GO:0046785">
    <property type="term" value="P:microtubule polymerization"/>
    <property type="evidence" value="ECO:0007669"/>
    <property type="project" value="InterPro"/>
</dbReference>
<feature type="compositionally biased region" description="Polar residues" evidence="2">
    <location>
        <begin position="97"/>
        <end position="120"/>
    </location>
</feature>
<reference evidence="3" key="3">
    <citation type="submission" date="2021-06" db="EMBL/GenBank/DDBJ databases">
        <title>Chromosome-level genome assembly for S. haematobium.</title>
        <authorList>
            <person name="Stroehlein A.J."/>
        </authorList>
    </citation>
    <scope>NUCLEOTIDE SEQUENCE</scope>
</reference>
<dbReference type="Proteomes" id="UP000471633">
    <property type="component" value="Unassembled WGS sequence"/>
</dbReference>
<dbReference type="GO" id="GO:0015631">
    <property type="term" value="F:tubulin binding"/>
    <property type="evidence" value="ECO:0007669"/>
    <property type="project" value="InterPro"/>
</dbReference>
<evidence type="ECO:0000256" key="1">
    <source>
        <dbReference type="ARBA" id="ARBA00010994"/>
    </source>
</evidence>
<name>A0A094ZQP0_SCHHA</name>
<dbReference type="GeneID" id="24591180"/>
<keyword evidence="5" id="KW-1185">Reference proteome</keyword>
<proteinExistence type="inferred from homology"/>
<dbReference type="PANTHER" id="PTHR12932:SF9">
    <property type="entry name" value="TUBULIN POLYMERIZATION-PROMOTING PROTEIN HOMOLOG"/>
    <property type="match status" value="1"/>
</dbReference>
<dbReference type="GO" id="GO:0032273">
    <property type="term" value="P:positive regulation of protein polymerization"/>
    <property type="evidence" value="ECO:0007669"/>
    <property type="project" value="TreeGrafter"/>
</dbReference>
<evidence type="ECO:0000256" key="2">
    <source>
        <dbReference type="SAM" id="MobiDB-lite"/>
    </source>
</evidence>
<dbReference type="EMBL" id="KL250676">
    <property type="protein sequence ID" value="KGB35339.1"/>
    <property type="molecule type" value="Genomic_DNA"/>
</dbReference>
<dbReference type="GO" id="GO:0005874">
    <property type="term" value="C:microtubule"/>
    <property type="evidence" value="ECO:0007669"/>
    <property type="project" value="TreeGrafter"/>
</dbReference>
<evidence type="ECO:0000313" key="3">
    <source>
        <dbReference type="EMBL" id="KAH9595533.1"/>
    </source>
</evidence>
<dbReference type="AlphaFoldDB" id="A0A094ZQP0"/>
<dbReference type="GO" id="GO:0001578">
    <property type="term" value="P:microtubule bundle formation"/>
    <property type="evidence" value="ECO:0007669"/>
    <property type="project" value="TreeGrafter"/>
</dbReference>
<dbReference type="Pfam" id="PF05517">
    <property type="entry name" value="p25-alpha"/>
    <property type="match status" value="1"/>
</dbReference>
<evidence type="ECO:0000313" key="5">
    <source>
        <dbReference type="Proteomes" id="UP000471633"/>
    </source>
</evidence>
<feature type="region of interest" description="Disordered" evidence="2">
    <location>
        <begin position="97"/>
        <end position="122"/>
    </location>
</feature>
<dbReference type="SUPFAM" id="SSF47473">
    <property type="entry name" value="EF-hand"/>
    <property type="match status" value="1"/>
</dbReference>